<evidence type="ECO:0000256" key="1">
    <source>
        <dbReference type="SAM" id="Phobius"/>
    </source>
</evidence>
<sequence length="141" mass="15584">MGWLAKTRADLENPNPAIVIVFLVSNIVTFTSGIALAVEWLFHGKSHSGFGWIIYYALFLICLPPVILLALRVLMAISGSAAAKEPCADVHEAQRSEEETERNSCRSLAVVVDSDEMKKTPRIKRTVSFPSHGKARSCRTR</sequence>
<evidence type="ECO:0000313" key="2">
    <source>
        <dbReference type="EMBL" id="CAH2061626.1"/>
    </source>
</evidence>
<dbReference type="EMBL" id="OU466860">
    <property type="protein sequence ID" value="CAH2061626.1"/>
    <property type="molecule type" value="Genomic_DNA"/>
</dbReference>
<evidence type="ECO:0008006" key="4">
    <source>
        <dbReference type="Google" id="ProtNLM"/>
    </source>
</evidence>
<organism evidence="2 3">
    <name type="scientific">Thlaspi arvense</name>
    <name type="common">Field penny-cress</name>
    <dbReference type="NCBI Taxonomy" id="13288"/>
    <lineage>
        <taxon>Eukaryota</taxon>
        <taxon>Viridiplantae</taxon>
        <taxon>Streptophyta</taxon>
        <taxon>Embryophyta</taxon>
        <taxon>Tracheophyta</taxon>
        <taxon>Spermatophyta</taxon>
        <taxon>Magnoliopsida</taxon>
        <taxon>eudicotyledons</taxon>
        <taxon>Gunneridae</taxon>
        <taxon>Pentapetalae</taxon>
        <taxon>rosids</taxon>
        <taxon>malvids</taxon>
        <taxon>Brassicales</taxon>
        <taxon>Brassicaceae</taxon>
        <taxon>Thlaspideae</taxon>
        <taxon>Thlaspi</taxon>
    </lineage>
</organism>
<reference evidence="2 3" key="1">
    <citation type="submission" date="2022-03" db="EMBL/GenBank/DDBJ databases">
        <authorList>
            <person name="Nunn A."/>
            <person name="Chopra R."/>
            <person name="Nunn A."/>
            <person name="Contreras Garrido A."/>
        </authorList>
    </citation>
    <scope>NUCLEOTIDE SEQUENCE [LARGE SCALE GENOMIC DNA]</scope>
</reference>
<keyword evidence="3" id="KW-1185">Reference proteome</keyword>
<keyword evidence="1" id="KW-1133">Transmembrane helix</keyword>
<evidence type="ECO:0000313" key="3">
    <source>
        <dbReference type="Proteomes" id="UP000836841"/>
    </source>
</evidence>
<keyword evidence="1" id="KW-0812">Transmembrane</keyword>
<dbReference type="Proteomes" id="UP000836841">
    <property type="component" value="Chromosome 4"/>
</dbReference>
<proteinExistence type="predicted"/>
<feature type="transmembrane region" description="Helical" evidence="1">
    <location>
        <begin position="20"/>
        <end position="42"/>
    </location>
</feature>
<keyword evidence="1" id="KW-0472">Membrane</keyword>
<feature type="transmembrane region" description="Helical" evidence="1">
    <location>
        <begin position="54"/>
        <end position="77"/>
    </location>
</feature>
<protein>
    <recommendedName>
        <fullName evidence="4">Transmembrane protein</fullName>
    </recommendedName>
</protein>
<accession>A0AAU9SBB7</accession>
<gene>
    <name evidence="2" type="ORF">TAV2_LOCUS14968</name>
</gene>
<name>A0AAU9SBB7_THLAR</name>
<dbReference type="AlphaFoldDB" id="A0AAU9SBB7"/>